<evidence type="ECO:0000256" key="7">
    <source>
        <dbReference type="ARBA" id="ARBA00023163"/>
    </source>
</evidence>
<dbReference type="SMART" id="SM00448">
    <property type="entry name" value="REC"/>
    <property type="match status" value="1"/>
</dbReference>
<evidence type="ECO:0000259" key="10">
    <source>
        <dbReference type="PROSITE" id="PS50110"/>
    </source>
</evidence>
<evidence type="ECO:0000256" key="6">
    <source>
        <dbReference type="ARBA" id="ARBA00023125"/>
    </source>
</evidence>
<keyword evidence="4" id="KW-0902">Two-component regulatory system</keyword>
<dbReference type="CDD" id="cd17536">
    <property type="entry name" value="REC_YesN-like"/>
    <property type="match status" value="1"/>
</dbReference>
<evidence type="ECO:0000256" key="5">
    <source>
        <dbReference type="ARBA" id="ARBA00023015"/>
    </source>
</evidence>
<reference evidence="11 12" key="1">
    <citation type="submission" date="2018-12" db="EMBL/GenBank/DDBJ databases">
        <title>Genome sequence from the cellulolytic species, Caldicellulosiruptor changbaiensis.</title>
        <authorList>
            <person name="Blumer-Schuette S.E."/>
            <person name="Mendoza C."/>
        </authorList>
    </citation>
    <scope>NUCLEOTIDE SEQUENCE [LARGE SCALE GENOMIC DNA]</scope>
    <source>
        <strain evidence="11 12">CBS-Z</strain>
    </source>
</reference>
<dbReference type="PROSITE" id="PS01124">
    <property type="entry name" value="HTH_ARAC_FAMILY_2"/>
    <property type="match status" value="1"/>
</dbReference>
<dbReference type="Pfam" id="PF12833">
    <property type="entry name" value="HTH_18"/>
    <property type="match status" value="1"/>
</dbReference>
<dbReference type="InterPro" id="IPR011006">
    <property type="entry name" value="CheY-like_superfamily"/>
</dbReference>
<dbReference type="PANTHER" id="PTHR42713">
    <property type="entry name" value="HISTIDINE KINASE-RELATED"/>
    <property type="match status" value="1"/>
</dbReference>
<dbReference type="Proteomes" id="UP000282930">
    <property type="component" value="Chromosome"/>
</dbReference>
<keyword evidence="2" id="KW-0963">Cytoplasm</keyword>
<evidence type="ECO:0000256" key="4">
    <source>
        <dbReference type="ARBA" id="ARBA00023012"/>
    </source>
</evidence>
<evidence type="ECO:0000313" key="12">
    <source>
        <dbReference type="Proteomes" id="UP000282930"/>
    </source>
</evidence>
<dbReference type="PRINTS" id="PR00032">
    <property type="entry name" value="HTHARAC"/>
</dbReference>
<name>A0A3T0D4F2_9FIRM</name>
<proteinExistence type="predicted"/>
<evidence type="ECO:0000256" key="3">
    <source>
        <dbReference type="ARBA" id="ARBA00022553"/>
    </source>
</evidence>
<dbReference type="GO" id="GO:0043565">
    <property type="term" value="F:sequence-specific DNA binding"/>
    <property type="evidence" value="ECO:0007669"/>
    <property type="project" value="InterPro"/>
</dbReference>
<dbReference type="Gene3D" id="3.40.50.2300">
    <property type="match status" value="1"/>
</dbReference>
<dbReference type="AlphaFoldDB" id="A0A3T0D4F2"/>
<comment type="subcellular location">
    <subcellularLocation>
        <location evidence="1">Cytoplasm</location>
    </subcellularLocation>
</comment>
<keyword evidence="5" id="KW-0805">Transcription regulation</keyword>
<feature type="modified residue" description="4-aspartylphosphate" evidence="8">
    <location>
        <position position="55"/>
    </location>
</feature>
<keyword evidence="12" id="KW-1185">Reference proteome</keyword>
<dbReference type="InterPro" id="IPR009057">
    <property type="entry name" value="Homeodomain-like_sf"/>
</dbReference>
<dbReference type="InterPro" id="IPR020449">
    <property type="entry name" value="Tscrpt_reg_AraC-type_HTH"/>
</dbReference>
<sequence length="510" mass="61096">MLKVLLVEDEVYMRKGIIKLVDWNGRGFVIYREASNGQEALEILRKEHIDVVITDIKMPVMDGIELIRRISEEFENRPAVIIISGYNEFEFAKAAIRYGVNDYLLKPIDEAELIQTLERIKTRILNEREYHRRKNLFEYLKRNSRFMRMIEFDEVSTIEQFETNDTTRWMGIGKKEDLQYEDDLTICESLLEVEKEVNIKFANKGIDFRCYWDSFFNIILIIETEQKNKKNQVIRQVYEHVTKRLNLQSIVFDEIKSFQNIHSFYKQLLKKLSFAQFYEKIGVIEATQIEDFEMYIEDKKLGSELIKLIEERKCEEIRYKLSQFFDECHNKKISPEIIKGYILLTLLEVIDYFEVYQLFEADSLKFIYRSSLQKSKFIEKVMEILLQIAEYVTEATKFNSSSFMKKIELFIKENYNKDITIKSIAQQFYINPIYLGRMFKKHFNMPFNKYLHILRIEQAKKLLLKTDKKIYEIAKEVGYNDTDYFALKFEEYVGKSPSKYRSSMIGETNY</sequence>
<evidence type="ECO:0000256" key="2">
    <source>
        <dbReference type="ARBA" id="ARBA00022490"/>
    </source>
</evidence>
<accession>A0A3T0D4F2</accession>
<protein>
    <submittedName>
        <fullName evidence="11">Response regulator</fullName>
    </submittedName>
</protein>
<dbReference type="SUPFAM" id="SSF46689">
    <property type="entry name" value="Homeodomain-like"/>
    <property type="match status" value="2"/>
</dbReference>
<feature type="domain" description="Response regulatory" evidence="10">
    <location>
        <begin position="3"/>
        <end position="121"/>
    </location>
</feature>
<dbReference type="Pfam" id="PF00072">
    <property type="entry name" value="Response_reg"/>
    <property type="match status" value="1"/>
</dbReference>
<dbReference type="InterPro" id="IPR001789">
    <property type="entry name" value="Sig_transdc_resp-reg_receiver"/>
</dbReference>
<dbReference type="SMART" id="SM00342">
    <property type="entry name" value="HTH_ARAC"/>
    <property type="match status" value="1"/>
</dbReference>
<keyword evidence="6" id="KW-0238">DNA-binding</keyword>
<dbReference type="PROSITE" id="PS50110">
    <property type="entry name" value="RESPONSE_REGULATORY"/>
    <property type="match status" value="1"/>
</dbReference>
<dbReference type="InterPro" id="IPR018060">
    <property type="entry name" value="HTH_AraC"/>
</dbReference>
<dbReference type="GO" id="GO:0000160">
    <property type="term" value="P:phosphorelay signal transduction system"/>
    <property type="evidence" value="ECO:0007669"/>
    <property type="project" value="UniProtKB-KW"/>
</dbReference>
<gene>
    <name evidence="11" type="ORF">ELD05_04205</name>
</gene>
<dbReference type="EMBL" id="CP034791">
    <property type="protein sequence ID" value="AZT89918.1"/>
    <property type="molecule type" value="Genomic_DNA"/>
</dbReference>
<keyword evidence="7" id="KW-0804">Transcription</keyword>
<organism evidence="11 12">
    <name type="scientific">Caldicellulosiruptor changbaiensis</name>
    <dbReference type="NCBI Taxonomy" id="1222016"/>
    <lineage>
        <taxon>Bacteria</taxon>
        <taxon>Bacillati</taxon>
        <taxon>Bacillota</taxon>
        <taxon>Bacillota incertae sedis</taxon>
        <taxon>Caldicellulosiruptorales</taxon>
        <taxon>Caldicellulosiruptoraceae</taxon>
        <taxon>Caldicellulosiruptor</taxon>
    </lineage>
</organism>
<dbReference type="PANTHER" id="PTHR42713:SF3">
    <property type="entry name" value="TRANSCRIPTIONAL REGULATORY PROTEIN HPTR"/>
    <property type="match status" value="1"/>
</dbReference>
<feature type="domain" description="HTH araC/xylS-type" evidence="9">
    <location>
        <begin position="405"/>
        <end position="503"/>
    </location>
</feature>
<dbReference type="KEGG" id="ccha:ELD05_04205"/>
<keyword evidence="3 8" id="KW-0597">Phosphoprotein</keyword>
<dbReference type="GO" id="GO:0005737">
    <property type="term" value="C:cytoplasm"/>
    <property type="evidence" value="ECO:0007669"/>
    <property type="project" value="UniProtKB-SubCell"/>
</dbReference>
<dbReference type="GO" id="GO:0003700">
    <property type="term" value="F:DNA-binding transcription factor activity"/>
    <property type="evidence" value="ECO:0007669"/>
    <property type="project" value="InterPro"/>
</dbReference>
<evidence type="ECO:0000256" key="8">
    <source>
        <dbReference type="PROSITE-ProRule" id="PRU00169"/>
    </source>
</evidence>
<dbReference type="RefSeq" id="WP_127351484.1">
    <property type="nucleotide sequence ID" value="NZ_CP034791.1"/>
</dbReference>
<dbReference type="SUPFAM" id="SSF52172">
    <property type="entry name" value="CheY-like"/>
    <property type="match status" value="1"/>
</dbReference>
<evidence type="ECO:0000259" key="9">
    <source>
        <dbReference type="PROSITE" id="PS01124"/>
    </source>
</evidence>
<dbReference type="Gene3D" id="1.10.10.60">
    <property type="entry name" value="Homeodomain-like"/>
    <property type="match status" value="2"/>
</dbReference>
<evidence type="ECO:0000313" key="11">
    <source>
        <dbReference type="EMBL" id="AZT89918.1"/>
    </source>
</evidence>
<evidence type="ECO:0000256" key="1">
    <source>
        <dbReference type="ARBA" id="ARBA00004496"/>
    </source>
</evidence>
<dbReference type="InterPro" id="IPR051552">
    <property type="entry name" value="HptR"/>
</dbReference>